<gene>
    <name evidence="2" type="ORF">GXP67_36145</name>
</gene>
<evidence type="ECO:0000313" key="3">
    <source>
        <dbReference type="Proteomes" id="UP000480178"/>
    </source>
</evidence>
<dbReference type="RefSeq" id="WP_162447646.1">
    <property type="nucleotide sequence ID" value="NZ_CP048222.1"/>
</dbReference>
<dbReference type="InterPro" id="IPR007372">
    <property type="entry name" value="Lipid/polyisoprenoid-bd_YceI"/>
</dbReference>
<feature type="domain" description="Lipid/polyisoprenoid-binding YceI-like" evidence="1">
    <location>
        <begin position="25"/>
        <end position="191"/>
    </location>
</feature>
<proteinExistence type="predicted"/>
<dbReference type="Pfam" id="PF04264">
    <property type="entry name" value="YceI"/>
    <property type="match status" value="1"/>
</dbReference>
<evidence type="ECO:0000259" key="1">
    <source>
        <dbReference type="SMART" id="SM00867"/>
    </source>
</evidence>
<dbReference type="Proteomes" id="UP000480178">
    <property type="component" value="Chromosome"/>
</dbReference>
<dbReference type="SMART" id="SM00867">
    <property type="entry name" value="YceI"/>
    <property type="match status" value="1"/>
</dbReference>
<dbReference type="EMBL" id="CP048222">
    <property type="protein sequence ID" value="QHT71716.1"/>
    <property type="molecule type" value="Genomic_DNA"/>
</dbReference>
<name>A0A6C0GUI0_9BACT</name>
<dbReference type="Gene3D" id="2.40.128.110">
    <property type="entry name" value="Lipid/polyisoprenoid-binding, YceI-like"/>
    <property type="match status" value="1"/>
</dbReference>
<dbReference type="PANTHER" id="PTHR34406:SF1">
    <property type="entry name" value="PROTEIN YCEI"/>
    <property type="match status" value="1"/>
</dbReference>
<reference evidence="2 3" key="1">
    <citation type="submission" date="2020-01" db="EMBL/GenBank/DDBJ databases">
        <authorList>
            <person name="Kim M.K."/>
        </authorList>
    </citation>
    <scope>NUCLEOTIDE SEQUENCE [LARGE SCALE GENOMIC DNA]</scope>
    <source>
        <strain evidence="2 3">172606-1</strain>
    </source>
</reference>
<accession>A0A6C0GUI0</accession>
<keyword evidence="3" id="KW-1185">Reference proteome</keyword>
<dbReference type="KEGG" id="rhoz:GXP67_36145"/>
<dbReference type="AlphaFoldDB" id="A0A6C0GUI0"/>
<protein>
    <submittedName>
        <fullName evidence="2">YceI family protein</fullName>
    </submittedName>
</protein>
<dbReference type="SUPFAM" id="SSF101874">
    <property type="entry name" value="YceI-like"/>
    <property type="match status" value="1"/>
</dbReference>
<evidence type="ECO:0000313" key="2">
    <source>
        <dbReference type="EMBL" id="QHT71716.1"/>
    </source>
</evidence>
<sequence>MKKITIIFSAFFFLTLTAFTTLPNIWTNDDPHSQLGFTITHLGIADVSGTFNDFDVTITSSTPDFSDAVVELSAKVASLDTRVEQRNNHLKSPDFFDAEKYPTLTFKSTSIKKAGKNQYKLSGNLTMHGITKPVTMDFLYKGTIENPMSKKQTAGFQVTGTIKRSDFTIGPSFPEAVISDEVRIKADGEFVQNK</sequence>
<organism evidence="2 3">
    <name type="scientific">Rhodocytophaga rosea</name>
    <dbReference type="NCBI Taxonomy" id="2704465"/>
    <lineage>
        <taxon>Bacteria</taxon>
        <taxon>Pseudomonadati</taxon>
        <taxon>Bacteroidota</taxon>
        <taxon>Cytophagia</taxon>
        <taxon>Cytophagales</taxon>
        <taxon>Rhodocytophagaceae</taxon>
        <taxon>Rhodocytophaga</taxon>
    </lineage>
</organism>
<dbReference type="PANTHER" id="PTHR34406">
    <property type="entry name" value="PROTEIN YCEI"/>
    <property type="match status" value="1"/>
</dbReference>
<dbReference type="InterPro" id="IPR036761">
    <property type="entry name" value="TTHA0802/YceI-like_sf"/>
</dbReference>